<proteinExistence type="predicted"/>
<dbReference type="PROSITE" id="PS51257">
    <property type="entry name" value="PROKAR_LIPOPROTEIN"/>
    <property type="match status" value="1"/>
</dbReference>
<dbReference type="InterPro" id="IPR026004">
    <property type="entry name" value="Septum_form"/>
</dbReference>
<dbReference type="AlphaFoldDB" id="A0A9X5HA58"/>
<feature type="domain" description="Septum formation-related" evidence="2">
    <location>
        <begin position="42"/>
        <end position="151"/>
    </location>
</feature>
<name>A0A9X5HA58_9ACTN</name>
<dbReference type="Proteomes" id="UP000471745">
    <property type="component" value="Unassembled WGS sequence"/>
</dbReference>
<gene>
    <name evidence="3" type="ORF">G3I18_03480</name>
</gene>
<dbReference type="EMBL" id="JAAGNA010000127">
    <property type="protein sequence ID" value="NEC47644.1"/>
    <property type="molecule type" value="Genomic_DNA"/>
</dbReference>
<evidence type="ECO:0000313" key="3">
    <source>
        <dbReference type="EMBL" id="NEC47644.1"/>
    </source>
</evidence>
<feature type="signal peptide" evidence="1">
    <location>
        <begin position="1"/>
        <end position="23"/>
    </location>
</feature>
<protein>
    <recommendedName>
        <fullName evidence="2">Septum formation-related domain-containing protein</fullName>
    </recommendedName>
</protein>
<organism evidence="3 4">
    <name type="scientific">Actinospica acidiphila</name>
    <dbReference type="NCBI Taxonomy" id="304899"/>
    <lineage>
        <taxon>Bacteria</taxon>
        <taxon>Bacillati</taxon>
        <taxon>Actinomycetota</taxon>
        <taxon>Actinomycetes</taxon>
        <taxon>Catenulisporales</taxon>
        <taxon>Actinospicaceae</taxon>
        <taxon>Actinospica</taxon>
    </lineage>
</organism>
<evidence type="ECO:0000256" key="1">
    <source>
        <dbReference type="SAM" id="SignalP"/>
    </source>
</evidence>
<dbReference type="Pfam" id="PF13845">
    <property type="entry name" value="Septum_form"/>
    <property type="match status" value="1"/>
</dbReference>
<evidence type="ECO:0000313" key="4">
    <source>
        <dbReference type="Proteomes" id="UP000471745"/>
    </source>
</evidence>
<keyword evidence="4" id="KW-1185">Reference proteome</keyword>
<sequence length="296" mass="31142">MVTRAPYRSLRGLAAVTSLVALAAVGCSEASEVVDDAKDGAKKAARQRSVYSLDVGDCYNPNGGKAEGEAYLVEVVPCDEAHQGEVVGEFSLDGGPEYPGGEKVVGIADKRCAVEAQTYAPDTWALPAGVGLSHYTPTRESWATGDRAVSCTYTVEKGTFKGSLNTAKSFEPDQLTFLKGANAVYETLWAHQPVTDDVEAALKDYKAQAKAVAAALGTHVEDLGGIDGTEVGKLRATLTKAAGQWEKAANAPDADAFYLAYDQAFTLIDPDETVAARKELGLATTVPAEDAEVWAS</sequence>
<accession>A0A9X5HA58</accession>
<comment type="caution">
    <text evidence="3">The sequence shown here is derived from an EMBL/GenBank/DDBJ whole genome shotgun (WGS) entry which is preliminary data.</text>
</comment>
<evidence type="ECO:0000259" key="2">
    <source>
        <dbReference type="Pfam" id="PF13845"/>
    </source>
</evidence>
<reference evidence="3 4" key="1">
    <citation type="submission" date="2020-01" db="EMBL/GenBank/DDBJ databases">
        <title>Insect and environment-associated Actinomycetes.</title>
        <authorList>
            <person name="Currrie C."/>
            <person name="Chevrette M."/>
            <person name="Carlson C."/>
            <person name="Stubbendieck R."/>
            <person name="Wendt-Pienkowski E."/>
        </authorList>
    </citation>
    <scope>NUCLEOTIDE SEQUENCE [LARGE SCALE GENOMIC DNA]</scope>
    <source>
        <strain evidence="3 4">SID8189</strain>
    </source>
</reference>
<keyword evidence="1" id="KW-0732">Signal</keyword>
<feature type="chain" id="PRO_5040755164" description="Septum formation-related domain-containing protein" evidence="1">
    <location>
        <begin position="24"/>
        <end position="296"/>
    </location>
</feature>
<dbReference type="RefSeq" id="WP_163085857.1">
    <property type="nucleotide sequence ID" value="NZ_JAAGNA010000127.1"/>
</dbReference>